<keyword evidence="1 6" id="KW-1277">Toxin-antitoxin system</keyword>
<evidence type="ECO:0000256" key="6">
    <source>
        <dbReference type="HAMAP-Rule" id="MF_00265"/>
    </source>
</evidence>
<keyword evidence="9" id="KW-1185">Reference proteome</keyword>
<dbReference type="PANTHER" id="PTHR35901">
    <property type="entry name" value="RIBONUCLEASE VAPC3"/>
    <property type="match status" value="1"/>
</dbReference>
<dbReference type="EMBL" id="AP028907">
    <property type="protein sequence ID" value="BES82403.1"/>
    <property type="molecule type" value="Genomic_DNA"/>
</dbReference>
<feature type="domain" description="PIN" evidence="7">
    <location>
        <begin position="5"/>
        <end position="120"/>
    </location>
</feature>
<feature type="binding site" evidence="6">
    <location>
        <position position="8"/>
    </location>
    <ligand>
        <name>Mg(2+)</name>
        <dbReference type="ChEBI" id="CHEBI:18420"/>
    </ligand>
</feature>
<evidence type="ECO:0000256" key="3">
    <source>
        <dbReference type="ARBA" id="ARBA00022723"/>
    </source>
</evidence>
<dbReference type="HAMAP" id="MF_00265">
    <property type="entry name" value="VapC_Nob1"/>
    <property type="match status" value="1"/>
</dbReference>
<feature type="binding site" evidence="6">
    <location>
        <position position="95"/>
    </location>
    <ligand>
        <name>Mg(2+)</name>
        <dbReference type="ChEBI" id="CHEBI:18420"/>
    </ligand>
</feature>
<keyword evidence="2 6" id="KW-0540">Nuclease</keyword>
<evidence type="ECO:0000256" key="2">
    <source>
        <dbReference type="ARBA" id="ARBA00022722"/>
    </source>
</evidence>
<dbReference type="InterPro" id="IPR044153">
    <property type="entry name" value="PIN_Pae0151-like"/>
</dbReference>
<evidence type="ECO:0000313" key="9">
    <source>
        <dbReference type="Proteomes" id="UP001341135"/>
    </source>
</evidence>
<keyword evidence="4 6" id="KW-0378">Hydrolase</keyword>
<keyword evidence="6" id="KW-0800">Toxin</keyword>
<sequence>MAGRYLLDASALYPLVLRLRETLLAYTHLFAALDLTVYEVGNVIWKEHRRGRIRDLLVVARLFQEVLGGMQVISLRDRLPEIAELATSESLTFYDASYLYAARAHRMKLVTEDSDLQRFPESISVEQLLKELQGA</sequence>
<dbReference type="SUPFAM" id="SSF88723">
    <property type="entry name" value="PIN domain-like"/>
    <property type="match status" value="1"/>
</dbReference>
<evidence type="ECO:0000256" key="5">
    <source>
        <dbReference type="ARBA" id="ARBA00022842"/>
    </source>
</evidence>
<comment type="similarity">
    <text evidence="6">Belongs to the PINc/VapC protein family.</text>
</comment>
<gene>
    <name evidence="6" type="primary">vapC</name>
    <name evidence="8" type="ORF">PABY_19700</name>
</gene>
<accession>A0ABM8IZJ5</accession>
<dbReference type="Pfam" id="PF01850">
    <property type="entry name" value="PIN"/>
    <property type="match status" value="1"/>
</dbReference>
<dbReference type="InterPro" id="IPR029060">
    <property type="entry name" value="PIN-like_dom_sf"/>
</dbReference>
<dbReference type="Proteomes" id="UP001341135">
    <property type="component" value="Chromosome"/>
</dbReference>
<protein>
    <recommendedName>
        <fullName evidence="6">Ribonuclease VapC</fullName>
        <shortName evidence="6">RNase VapC</shortName>
        <ecNumber evidence="6">3.1.-.-</ecNumber>
    </recommendedName>
    <alternativeName>
        <fullName evidence="6">Putative toxin VapC</fullName>
    </alternativeName>
</protein>
<evidence type="ECO:0000256" key="4">
    <source>
        <dbReference type="ARBA" id="ARBA00022801"/>
    </source>
</evidence>
<comment type="function">
    <text evidence="6">Toxic component of a toxin-antitoxin (TA) system. An RNase.</text>
</comment>
<dbReference type="InterPro" id="IPR051619">
    <property type="entry name" value="TypeII_TA_RNase_PINc/VapC"/>
</dbReference>
<evidence type="ECO:0000259" key="7">
    <source>
        <dbReference type="Pfam" id="PF01850"/>
    </source>
</evidence>
<dbReference type="InterPro" id="IPR002716">
    <property type="entry name" value="PIN_dom"/>
</dbReference>
<proteinExistence type="inferred from homology"/>
<dbReference type="CDD" id="cd09873">
    <property type="entry name" value="PIN_Pae0151-like"/>
    <property type="match status" value="1"/>
</dbReference>
<dbReference type="PANTHER" id="PTHR35901:SF1">
    <property type="entry name" value="EXONUCLEASE VAPC9"/>
    <property type="match status" value="1"/>
</dbReference>
<name>A0ABM8IZJ5_9CREN</name>
<reference evidence="8 9" key="1">
    <citation type="submission" date="2023-09" db="EMBL/GenBank/DDBJ databases">
        <title>Pyrofollis japonicus gen. nov. sp. nov., a novel member of the family Pyrodictiaceae isolated from the Iheya North hydrothermal field.</title>
        <authorList>
            <person name="Miyazaki U."/>
            <person name="Sanari M."/>
            <person name="Tame A."/>
            <person name="Kitajima M."/>
            <person name="Okamoto A."/>
            <person name="Sawayama S."/>
            <person name="Miyazaki J."/>
            <person name="Takai K."/>
            <person name="Nakagawa S."/>
        </authorList>
    </citation>
    <scope>NUCLEOTIDE SEQUENCE [LARGE SCALE GENOMIC DNA]</scope>
    <source>
        <strain evidence="8 9">AV2</strain>
    </source>
</reference>
<dbReference type="Gene3D" id="3.40.50.1010">
    <property type="entry name" value="5'-nuclease"/>
    <property type="match status" value="1"/>
</dbReference>
<keyword evidence="5 6" id="KW-0460">Magnesium</keyword>
<organism evidence="8 9">
    <name type="scientific">Pyrodictium abyssi</name>
    <dbReference type="NCBI Taxonomy" id="54256"/>
    <lineage>
        <taxon>Archaea</taxon>
        <taxon>Thermoproteota</taxon>
        <taxon>Thermoprotei</taxon>
        <taxon>Desulfurococcales</taxon>
        <taxon>Pyrodictiaceae</taxon>
        <taxon>Pyrodictium</taxon>
    </lineage>
</organism>
<evidence type="ECO:0000256" key="1">
    <source>
        <dbReference type="ARBA" id="ARBA00022649"/>
    </source>
</evidence>
<evidence type="ECO:0000313" key="8">
    <source>
        <dbReference type="EMBL" id="BES82403.1"/>
    </source>
</evidence>
<comment type="cofactor">
    <cofactor evidence="6">
        <name>Mg(2+)</name>
        <dbReference type="ChEBI" id="CHEBI:18420"/>
    </cofactor>
</comment>
<dbReference type="EC" id="3.1.-.-" evidence="6"/>
<keyword evidence="3 6" id="KW-0479">Metal-binding</keyword>
<dbReference type="InterPro" id="IPR022907">
    <property type="entry name" value="VapC_family"/>
</dbReference>